<evidence type="ECO:0000313" key="3">
    <source>
        <dbReference type="Proteomes" id="UP000077069"/>
    </source>
</evidence>
<dbReference type="AlphaFoldDB" id="A0A177CTK4"/>
<protein>
    <submittedName>
        <fullName evidence="2">Uncharacterized protein</fullName>
    </submittedName>
</protein>
<keyword evidence="3" id="KW-1185">Reference proteome</keyword>
<sequence length="150" mass="16783">MRLSSCQGREQGRGGSGMLSEASRPSQAVSRPHNCVIGVIEIRNTSWHGELRVSLTKLPAADRRTVTRHSQKPLTRRALPSPSLELCQDELRFSSRPRCWNSTHNSRSSGQISCHLRGFFDGLVVCSTVCMHAEAPQRWKRETETGQEQA</sequence>
<organism evidence="2 3">
    <name type="scientific">Paraphaeosphaeria sporulosa</name>
    <dbReference type="NCBI Taxonomy" id="1460663"/>
    <lineage>
        <taxon>Eukaryota</taxon>
        <taxon>Fungi</taxon>
        <taxon>Dikarya</taxon>
        <taxon>Ascomycota</taxon>
        <taxon>Pezizomycotina</taxon>
        <taxon>Dothideomycetes</taxon>
        <taxon>Pleosporomycetidae</taxon>
        <taxon>Pleosporales</taxon>
        <taxon>Massarineae</taxon>
        <taxon>Didymosphaeriaceae</taxon>
        <taxon>Paraphaeosphaeria</taxon>
    </lineage>
</organism>
<feature type="region of interest" description="Disordered" evidence="1">
    <location>
        <begin position="1"/>
        <end position="27"/>
    </location>
</feature>
<reference evidence="2 3" key="1">
    <citation type="submission" date="2016-05" db="EMBL/GenBank/DDBJ databases">
        <title>Comparative analysis of secretome profiles of manganese(II)-oxidizing ascomycete fungi.</title>
        <authorList>
            <consortium name="DOE Joint Genome Institute"/>
            <person name="Zeiner C.A."/>
            <person name="Purvine S.O."/>
            <person name="Zink E.M."/>
            <person name="Wu S."/>
            <person name="Pasa-Tolic L."/>
            <person name="Chaput D.L."/>
            <person name="Haridas S."/>
            <person name="Grigoriev I.V."/>
            <person name="Santelli C.M."/>
            <person name="Hansel C.M."/>
        </authorList>
    </citation>
    <scope>NUCLEOTIDE SEQUENCE [LARGE SCALE GENOMIC DNA]</scope>
    <source>
        <strain evidence="2 3">AP3s5-JAC2a</strain>
    </source>
</reference>
<dbReference type="GeneID" id="28769919"/>
<evidence type="ECO:0000256" key="1">
    <source>
        <dbReference type="SAM" id="MobiDB-lite"/>
    </source>
</evidence>
<evidence type="ECO:0000313" key="2">
    <source>
        <dbReference type="EMBL" id="OAG10328.1"/>
    </source>
</evidence>
<name>A0A177CTK4_9PLEO</name>
<proteinExistence type="predicted"/>
<accession>A0A177CTK4</accession>
<gene>
    <name evidence="2" type="ORF">CC84DRAFT_479286</name>
</gene>
<dbReference type="InParanoid" id="A0A177CTK4"/>
<dbReference type="RefSeq" id="XP_018040693.1">
    <property type="nucleotide sequence ID" value="XM_018186433.1"/>
</dbReference>
<dbReference type="Proteomes" id="UP000077069">
    <property type="component" value="Unassembled WGS sequence"/>
</dbReference>
<dbReference type="EMBL" id="KV441549">
    <property type="protein sequence ID" value="OAG10328.1"/>
    <property type="molecule type" value="Genomic_DNA"/>
</dbReference>